<dbReference type="Pfam" id="PF04892">
    <property type="entry name" value="VanZ"/>
    <property type="match status" value="1"/>
</dbReference>
<keyword evidence="1" id="KW-0812">Transmembrane</keyword>
<evidence type="ECO:0000313" key="3">
    <source>
        <dbReference type="EMBL" id="MFC5401556.1"/>
    </source>
</evidence>
<comment type="caution">
    <text evidence="3">The sequence shown here is derived from an EMBL/GenBank/DDBJ whole genome shotgun (WGS) entry which is preliminary data.</text>
</comment>
<proteinExistence type="predicted"/>
<reference evidence="4" key="1">
    <citation type="journal article" date="2019" name="Int. J. Syst. Evol. Microbiol.">
        <title>The Global Catalogue of Microorganisms (GCM) 10K type strain sequencing project: providing services to taxonomists for standard genome sequencing and annotation.</title>
        <authorList>
            <consortium name="The Broad Institute Genomics Platform"/>
            <consortium name="The Broad Institute Genome Sequencing Center for Infectious Disease"/>
            <person name="Wu L."/>
            <person name="Ma J."/>
        </authorList>
    </citation>
    <scope>NUCLEOTIDE SEQUENCE [LARGE SCALE GENOMIC DNA]</scope>
    <source>
        <strain evidence="4">CGMCC 1.18575</strain>
    </source>
</reference>
<feature type="transmembrane region" description="Helical" evidence="1">
    <location>
        <begin position="150"/>
        <end position="168"/>
    </location>
</feature>
<keyword evidence="1" id="KW-0472">Membrane</keyword>
<keyword evidence="4" id="KW-1185">Reference proteome</keyword>
<dbReference type="Proteomes" id="UP001596113">
    <property type="component" value="Unassembled WGS sequence"/>
</dbReference>
<feature type="domain" description="VanZ-like" evidence="2">
    <location>
        <begin position="17"/>
        <end position="163"/>
    </location>
</feature>
<sequence>MSWEVVFIRRISKLVVVIPALLWLLLIVVLSRQPYADQSIQSFLHDVAPKEVMTSAVPDVTVHYNGATIVAKKEPYRFVEFLFRKSAHLGVYAVLACVTAFALRKIPGLRGKEWVAWCGGIASTMFVGMLDETLQSEAALRTPAVQDVLVDMTGGTIGVLAAYAGWRWRTREGRLDNRKRE</sequence>
<evidence type="ECO:0000256" key="1">
    <source>
        <dbReference type="SAM" id="Phobius"/>
    </source>
</evidence>
<gene>
    <name evidence="3" type="ORF">ACFPOF_02320</name>
</gene>
<dbReference type="NCBIfam" id="NF037970">
    <property type="entry name" value="vanZ_1"/>
    <property type="match status" value="1"/>
</dbReference>
<feature type="transmembrane region" description="Helical" evidence="1">
    <location>
        <begin position="114"/>
        <end position="130"/>
    </location>
</feature>
<feature type="transmembrane region" description="Helical" evidence="1">
    <location>
        <begin position="82"/>
        <end position="102"/>
    </location>
</feature>
<dbReference type="InterPro" id="IPR016747">
    <property type="entry name" value="Phosphotransbutyrylase"/>
</dbReference>
<evidence type="ECO:0000313" key="4">
    <source>
        <dbReference type="Proteomes" id="UP001596113"/>
    </source>
</evidence>
<organism evidence="3 4">
    <name type="scientific">Cohnella soli</name>
    <dbReference type="NCBI Taxonomy" id="425005"/>
    <lineage>
        <taxon>Bacteria</taxon>
        <taxon>Bacillati</taxon>
        <taxon>Bacillota</taxon>
        <taxon>Bacilli</taxon>
        <taxon>Bacillales</taxon>
        <taxon>Paenibacillaceae</taxon>
        <taxon>Cohnella</taxon>
    </lineage>
</organism>
<dbReference type="InterPro" id="IPR006976">
    <property type="entry name" value="VanZ-like"/>
</dbReference>
<dbReference type="RefSeq" id="WP_378129226.1">
    <property type="nucleotide sequence ID" value="NZ_JBHSMI010000003.1"/>
</dbReference>
<dbReference type="EMBL" id="JBHSMI010000003">
    <property type="protein sequence ID" value="MFC5401556.1"/>
    <property type="molecule type" value="Genomic_DNA"/>
</dbReference>
<dbReference type="PIRSF" id="PIRSF019083">
    <property type="entry name" value="UCP019083_VanZ"/>
    <property type="match status" value="1"/>
</dbReference>
<keyword evidence="1" id="KW-1133">Transmembrane helix</keyword>
<protein>
    <submittedName>
        <fullName evidence="3">VanZ family protein</fullName>
    </submittedName>
</protein>
<name>A0ABW0HKR2_9BACL</name>
<accession>A0ABW0HKR2</accession>
<evidence type="ECO:0000259" key="2">
    <source>
        <dbReference type="Pfam" id="PF04892"/>
    </source>
</evidence>